<dbReference type="InterPro" id="IPR025893">
    <property type="entry name" value="Tocopherol_cyclase"/>
</dbReference>
<reference evidence="1 3" key="1">
    <citation type="submission" date="2020-01" db="EMBL/GenBank/DDBJ databases">
        <authorList>
            <consortium name="DOE Joint Genome Institute"/>
            <person name="Haridas S."/>
            <person name="Albert R."/>
            <person name="Binder M."/>
            <person name="Bloem J."/>
            <person name="Labutti K."/>
            <person name="Salamov A."/>
            <person name="Andreopoulos B."/>
            <person name="Baker S.E."/>
            <person name="Barry K."/>
            <person name="Bills G."/>
            <person name="Bluhm B.H."/>
            <person name="Cannon C."/>
            <person name="Castanera R."/>
            <person name="Culley D.E."/>
            <person name="Daum C."/>
            <person name="Ezra D."/>
            <person name="Gonzalez J.B."/>
            <person name="Henrissat B."/>
            <person name="Kuo A."/>
            <person name="Liang C."/>
            <person name="Lipzen A."/>
            <person name="Lutzoni F."/>
            <person name="Magnuson J."/>
            <person name="Mondo S."/>
            <person name="Nolan M."/>
            <person name="Ohm R."/>
            <person name="Pangilinan J."/>
            <person name="Park H.-J."/>
            <person name="Ramirez L."/>
            <person name="Alfaro M."/>
            <person name="Sun H."/>
            <person name="Tritt A."/>
            <person name="Yoshinaga Y."/>
            <person name="Zwiers L.-H."/>
            <person name="Turgeon B.G."/>
            <person name="Goodwin S.B."/>
            <person name="Spatafora J.W."/>
            <person name="Crous P.W."/>
            <person name="Grigoriev I.V."/>
        </authorList>
    </citation>
    <scope>NUCLEOTIDE SEQUENCE</scope>
    <source>
        <strain evidence="1 3">CBS 781.70</strain>
    </source>
</reference>
<dbReference type="PANTHER" id="PTHR35309:SF4">
    <property type="entry name" value="TOCOPHEROL CYCLASE"/>
    <property type="match status" value="1"/>
</dbReference>
<dbReference type="PANTHER" id="PTHR35309">
    <property type="match status" value="1"/>
</dbReference>
<reference evidence="3" key="2">
    <citation type="submission" date="2020-04" db="EMBL/GenBank/DDBJ databases">
        <authorList>
            <consortium name="NCBI Genome Project"/>
        </authorList>
    </citation>
    <scope>NUCLEOTIDE SEQUENCE</scope>
    <source>
        <strain evidence="3">CBS 781.70</strain>
    </source>
</reference>
<dbReference type="OrthoDB" id="5421239at2759"/>
<accession>A0A6G1GFW4</accession>
<dbReference type="GO" id="GO:0009976">
    <property type="term" value="F:tocopherol cyclase activity"/>
    <property type="evidence" value="ECO:0007669"/>
    <property type="project" value="InterPro"/>
</dbReference>
<sequence>MNAFAPHPRAPFEGYYRRFHLPSGNTLVPTLCSVRKIKHKTHLLSITYIQNPGVDQTIWQRELSPSQISMTPSTNDYFTLTVPETCDITVGKYPTSPTQISLRTSDITLEATSISRTPWGGPFDTPQDWLTYLPLPLHWHVHSLGSPVSFQLQLPGIADADRQGHAILHQEKNWGVTFPQRHAFLLGYSGEREQVSFRPTLAMRVGGVSPTMAATVSWETRAVERRARGLWRRLEVVATAPEGSFVGLTAPFAEGLKKNFVGESFCANVIVKVFRRRWIGGGGRSRLIGWYPPAGSVEERN</sequence>
<proteinExistence type="predicted"/>
<reference evidence="3" key="3">
    <citation type="submission" date="2025-04" db="UniProtKB">
        <authorList>
            <consortium name="RefSeq"/>
        </authorList>
    </citation>
    <scope>IDENTIFICATION</scope>
    <source>
        <strain evidence="3">CBS 781.70</strain>
    </source>
</reference>
<gene>
    <name evidence="1 3" type="ORF">P152DRAFT_504424</name>
</gene>
<dbReference type="AlphaFoldDB" id="A0A6G1GFW4"/>
<dbReference type="GeneID" id="54422943"/>
<protein>
    <submittedName>
        <fullName evidence="1 3">Uncharacterized protein</fullName>
    </submittedName>
</protein>
<dbReference type="Proteomes" id="UP000504638">
    <property type="component" value="Unplaced"/>
</dbReference>
<evidence type="ECO:0000313" key="2">
    <source>
        <dbReference type="Proteomes" id="UP000504638"/>
    </source>
</evidence>
<dbReference type="RefSeq" id="XP_033538626.1">
    <property type="nucleotide sequence ID" value="XM_033682373.1"/>
</dbReference>
<evidence type="ECO:0000313" key="1">
    <source>
        <dbReference type="EMBL" id="KAF1816995.1"/>
    </source>
</evidence>
<keyword evidence="2" id="KW-1185">Reference proteome</keyword>
<dbReference type="EMBL" id="ML975149">
    <property type="protein sequence ID" value="KAF1816995.1"/>
    <property type="molecule type" value="Genomic_DNA"/>
</dbReference>
<evidence type="ECO:0000313" key="3">
    <source>
        <dbReference type="RefSeq" id="XP_033538626.1"/>
    </source>
</evidence>
<organism evidence="1">
    <name type="scientific">Eremomyces bilateralis CBS 781.70</name>
    <dbReference type="NCBI Taxonomy" id="1392243"/>
    <lineage>
        <taxon>Eukaryota</taxon>
        <taxon>Fungi</taxon>
        <taxon>Dikarya</taxon>
        <taxon>Ascomycota</taxon>
        <taxon>Pezizomycotina</taxon>
        <taxon>Dothideomycetes</taxon>
        <taxon>Dothideomycetes incertae sedis</taxon>
        <taxon>Eremomycetales</taxon>
        <taxon>Eremomycetaceae</taxon>
        <taxon>Eremomyces</taxon>
    </lineage>
</organism>
<name>A0A6G1GFW4_9PEZI</name>